<dbReference type="GO" id="GO:0015562">
    <property type="term" value="F:efflux transmembrane transporter activity"/>
    <property type="evidence" value="ECO:0007669"/>
    <property type="project" value="InterPro"/>
</dbReference>
<dbReference type="EMBL" id="SAYW01000007">
    <property type="protein sequence ID" value="RWU04462.1"/>
    <property type="molecule type" value="Genomic_DNA"/>
</dbReference>
<dbReference type="InterPro" id="IPR003423">
    <property type="entry name" value="OMP_efflux"/>
</dbReference>
<keyword evidence="8" id="KW-0732">Signal</keyword>
<dbReference type="Gene3D" id="1.20.1600.10">
    <property type="entry name" value="Outer membrane efflux proteins (OEP)"/>
    <property type="match status" value="1"/>
</dbReference>
<dbReference type="Proteomes" id="UP000284120">
    <property type="component" value="Unassembled WGS sequence"/>
</dbReference>
<evidence type="ECO:0000256" key="8">
    <source>
        <dbReference type="SAM" id="SignalP"/>
    </source>
</evidence>
<feature type="chain" id="PRO_5018776562" evidence="8">
    <location>
        <begin position="20"/>
        <end position="449"/>
    </location>
</feature>
<keyword evidence="4" id="KW-1134">Transmembrane beta strand</keyword>
<dbReference type="PANTHER" id="PTHR30026">
    <property type="entry name" value="OUTER MEMBRANE PROTEIN TOLC"/>
    <property type="match status" value="1"/>
</dbReference>
<dbReference type="InterPro" id="IPR051906">
    <property type="entry name" value="TolC-like"/>
</dbReference>
<feature type="signal peptide" evidence="8">
    <location>
        <begin position="1"/>
        <end position="19"/>
    </location>
</feature>
<comment type="caution">
    <text evidence="9">The sequence shown here is derived from an EMBL/GenBank/DDBJ whole genome shotgun (WGS) entry which is preliminary data.</text>
</comment>
<evidence type="ECO:0000256" key="2">
    <source>
        <dbReference type="ARBA" id="ARBA00007613"/>
    </source>
</evidence>
<keyword evidence="6" id="KW-0472">Membrane</keyword>
<dbReference type="PANTHER" id="PTHR30026:SF21">
    <property type="entry name" value="SLR1270 PROTEIN"/>
    <property type="match status" value="1"/>
</dbReference>
<proteinExistence type="inferred from homology"/>
<name>A0A3S3PFH8_9SPHI</name>
<keyword evidence="3" id="KW-0813">Transport</keyword>
<protein>
    <submittedName>
        <fullName evidence="9">TolC family protein</fullName>
    </submittedName>
</protein>
<evidence type="ECO:0000256" key="3">
    <source>
        <dbReference type="ARBA" id="ARBA00022448"/>
    </source>
</evidence>
<keyword evidence="10" id="KW-1185">Reference proteome</keyword>
<dbReference type="OrthoDB" id="13803at2"/>
<sequence>MKNICLMLMLVFAAFSVNAQVLQTYIDTAFKNNIVLQQKNVSLEKAQYALKAAKGLFLPSVAFQAGYQTADGGRNIPLPLGDLLNPIYSTLNQITGANNFPRMENQTINFLPKNFHDAKVRTTVPIINTDIINNKRISEQQLTLKEFEVQIYKRDLVKEVKTAYYNYLSALAAVDVYKSGLQLVNEGLRVNQKLLENGKGLPAYVLRSQSEVESVRATLIDAEQKVNNARLYFNFLLNRNADDAIIVEKDDKNDLAKVQGLLATLDISGQREELKALNQVVSINKTVRKMNGQFAVPRLGAFLDLGTQSEGFKFNSNTRYYMLGLQLEIPIFSGNRNSNRIKESNLDLKNAELNANLVAQQLSLSAKTAQNNLRSAYQTYQSSQKQFEAASTYLRLIERGYLAGANSFVETIDARNQYTSAQILVNINLYKVLMAMANIERETASYTLN</sequence>
<dbReference type="GO" id="GO:1990281">
    <property type="term" value="C:efflux pump complex"/>
    <property type="evidence" value="ECO:0007669"/>
    <property type="project" value="TreeGrafter"/>
</dbReference>
<comment type="subcellular location">
    <subcellularLocation>
        <location evidence="1">Cell outer membrane</location>
    </subcellularLocation>
</comment>
<evidence type="ECO:0000256" key="7">
    <source>
        <dbReference type="ARBA" id="ARBA00023237"/>
    </source>
</evidence>
<dbReference type="AlphaFoldDB" id="A0A3S3PFH8"/>
<keyword evidence="5" id="KW-0812">Transmembrane</keyword>
<dbReference type="SUPFAM" id="SSF56954">
    <property type="entry name" value="Outer membrane efflux proteins (OEP)"/>
    <property type="match status" value="1"/>
</dbReference>
<dbReference type="RefSeq" id="WP_113649092.1">
    <property type="nucleotide sequence ID" value="NZ_QMHN01000007.1"/>
</dbReference>
<evidence type="ECO:0000313" key="10">
    <source>
        <dbReference type="Proteomes" id="UP000284120"/>
    </source>
</evidence>
<gene>
    <name evidence="9" type="ORF">DPV69_19305</name>
</gene>
<dbReference type="GO" id="GO:0015288">
    <property type="term" value="F:porin activity"/>
    <property type="evidence" value="ECO:0007669"/>
    <property type="project" value="TreeGrafter"/>
</dbReference>
<comment type="similarity">
    <text evidence="2">Belongs to the outer membrane factor (OMF) (TC 1.B.17) family.</text>
</comment>
<dbReference type="Pfam" id="PF02321">
    <property type="entry name" value="OEP"/>
    <property type="match status" value="2"/>
</dbReference>
<reference evidence="9 10" key="1">
    <citation type="submission" date="2018-06" db="EMBL/GenBank/DDBJ databases">
        <title>Pedobacter endophyticus sp. nov., an endophytic bacterium isolated from a leaf of Triticum aestivum.</title>
        <authorList>
            <person name="Zhang L."/>
        </authorList>
    </citation>
    <scope>NUCLEOTIDE SEQUENCE [LARGE SCALE GENOMIC DNA]</scope>
    <source>
        <strain evidence="9 10">CM134L-2</strain>
    </source>
</reference>
<evidence type="ECO:0000256" key="5">
    <source>
        <dbReference type="ARBA" id="ARBA00022692"/>
    </source>
</evidence>
<dbReference type="GO" id="GO:0009279">
    <property type="term" value="C:cell outer membrane"/>
    <property type="evidence" value="ECO:0007669"/>
    <property type="project" value="UniProtKB-SubCell"/>
</dbReference>
<evidence type="ECO:0000256" key="4">
    <source>
        <dbReference type="ARBA" id="ARBA00022452"/>
    </source>
</evidence>
<organism evidence="9 10">
    <name type="scientific">Pedobacter chitinilyticus</name>
    <dbReference type="NCBI Taxonomy" id="2233776"/>
    <lineage>
        <taxon>Bacteria</taxon>
        <taxon>Pseudomonadati</taxon>
        <taxon>Bacteroidota</taxon>
        <taxon>Sphingobacteriia</taxon>
        <taxon>Sphingobacteriales</taxon>
        <taxon>Sphingobacteriaceae</taxon>
        <taxon>Pedobacter</taxon>
    </lineage>
</organism>
<evidence type="ECO:0000256" key="1">
    <source>
        <dbReference type="ARBA" id="ARBA00004442"/>
    </source>
</evidence>
<evidence type="ECO:0000256" key="6">
    <source>
        <dbReference type="ARBA" id="ARBA00023136"/>
    </source>
</evidence>
<keyword evidence="7" id="KW-0998">Cell outer membrane</keyword>
<evidence type="ECO:0000313" key="9">
    <source>
        <dbReference type="EMBL" id="RWU04462.1"/>
    </source>
</evidence>
<accession>A0A3S3PFH8</accession>